<reference evidence="10 11" key="1">
    <citation type="submission" date="2017-12" db="EMBL/GenBank/DDBJ databases">
        <title>Phylogenetic diversity of female urinary microbiome.</title>
        <authorList>
            <person name="Thomas-White K."/>
            <person name="Wolfe A.J."/>
        </authorList>
    </citation>
    <scope>NUCLEOTIDE SEQUENCE [LARGE SCALE GENOMIC DNA]</scope>
    <source>
        <strain evidence="10 11">UMB0119</strain>
    </source>
</reference>
<organism evidence="10 11">
    <name type="scientific">Anaerococcus octavius</name>
    <dbReference type="NCBI Taxonomy" id="54007"/>
    <lineage>
        <taxon>Bacteria</taxon>
        <taxon>Bacillati</taxon>
        <taxon>Bacillota</taxon>
        <taxon>Tissierellia</taxon>
        <taxon>Tissierellales</taxon>
        <taxon>Peptoniphilaceae</taxon>
        <taxon>Anaerococcus</taxon>
    </lineage>
</organism>
<dbReference type="AlphaFoldDB" id="A0A2I1MAM3"/>
<dbReference type="Proteomes" id="UP000234335">
    <property type="component" value="Unassembled WGS sequence"/>
</dbReference>
<dbReference type="PROSITE" id="PS50862">
    <property type="entry name" value="AA_TRNA_LIGASE_II"/>
    <property type="match status" value="1"/>
</dbReference>
<evidence type="ECO:0000313" key="10">
    <source>
        <dbReference type="EMBL" id="PKZ17185.1"/>
    </source>
</evidence>
<comment type="similarity">
    <text evidence="7">Belongs to the class-II aminoacyl-tRNA synthetase family. AsnA subfamily.</text>
</comment>
<evidence type="ECO:0000256" key="4">
    <source>
        <dbReference type="ARBA" id="ARBA00022741"/>
    </source>
</evidence>
<dbReference type="GO" id="GO:0070981">
    <property type="term" value="P:L-asparagine biosynthetic process"/>
    <property type="evidence" value="ECO:0007669"/>
    <property type="project" value="UniProtKB-UniRule"/>
</dbReference>
<dbReference type="InterPro" id="IPR004618">
    <property type="entry name" value="AsnA"/>
</dbReference>
<evidence type="ECO:0000256" key="1">
    <source>
        <dbReference type="ARBA" id="ARBA00022490"/>
    </source>
</evidence>
<protein>
    <recommendedName>
        <fullName evidence="7 8">Aspartate--ammonia ligase</fullName>
        <ecNumber evidence="7 8">6.3.1.1</ecNumber>
    </recommendedName>
    <alternativeName>
        <fullName evidence="7">Asparagine synthetase A</fullName>
    </alternativeName>
</protein>
<dbReference type="InterPro" id="IPR006195">
    <property type="entry name" value="aa-tRNA-synth_II"/>
</dbReference>
<comment type="catalytic activity">
    <reaction evidence="7">
        <text>L-aspartate + NH4(+) + ATP = L-asparagine + AMP + diphosphate + H(+)</text>
        <dbReference type="Rhea" id="RHEA:11372"/>
        <dbReference type="ChEBI" id="CHEBI:15378"/>
        <dbReference type="ChEBI" id="CHEBI:28938"/>
        <dbReference type="ChEBI" id="CHEBI:29991"/>
        <dbReference type="ChEBI" id="CHEBI:30616"/>
        <dbReference type="ChEBI" id="CHEBI:33019"/>
        <dbReference type="ChEBI" id="CHEBI:58048"/>
        <dbReference type="ChEBI" id="CHEBI:456215"/>
        <dbReference type="EC" id="6.3.1.1"/>
    </reaction>
</comment>
<dbReference type="Pfam" id="PF03590">
    <property type="entry name" value="AsnA"/>
    <property type="match status" value="1"/>
</dbReference>
<keyword evidence="2 7" id="KW-0436">Ligase</keyword>
<dbReference type="GO" id="GO:0140096">
    <property type="term" value="F:catalytic activity, acting on a protein"/>
    <property type="evidence" value="ECO:0007669"/>
    <property type="project" value="UniProtKB-ARBA"/>
</dbReference>
<keyword evidence="5 7" id="KW-0067">ATP-binding</keyword>
<dbReference type="PANTHER" id="PTHR30073:SF5">
    <property type="entry name" value="ASPARTATE--AMMONIA LIGASE"/>
    <property type="match status" value="1"/>
</dbReference>
<dbReference type="GO" id="GO:0005829">
    <property type="term" value="C:cytosol"/>
    <property type="evidence" value="ECO:0007669"/>
    <property type="project" value="TreeGrafter"/>
</dbReference>
<dbReference type="GO" id="GO:0016740">
    <property type="term" value="F:transferase activity"/>
    <property type="evidence" value="ECO:0007669"/>
    <property type="project" value="UniProtKB-ARBA"/>
</dbReference>
<proteinExistence type="inferred from homology"/>
<dbReference type="EMBL" id="PKGS01000001">
    <property type="protein sequence ID" value="PKZ17185.1"/>
    <property type="molecule type" value="Genomic_DNA"/>
</dbReference>
<evidence type="ECO:0000256" key="3">
    <source>
        <dbReference type="ARBA" id="ARBA00022605"/>
    </source>
</evidence>
<dbReference type="RefSeq" id="WP_101539354.1">
    <property type="nucleotide sequence ID" value="NZ_JBHWQV010000044.1"/>
</dbReference>
<evidence type="ECO:0000256" key="7">
    <source>
        <dbReference type="HAMAP-Rule" id="MF_00555"/>
    </source>
</evidence>
<dbReference type="PIRSF" id="PIRSF001555">
    <property type="entry name" value="Asp_ammon_ligase"/>
    <property type="match status" value="1"/>
</dbReference>
<evidence type="ECO:0000259" key="9">
    <source>
        <dbReference type="PROSITE" id="PS50862"/>
    </source>
</evidence>
<evidence type="ECO:0000313" key="11">
    <source>
        <dbReference type="Proteomes" id="UP000234335"/>
    </source>
</evidence>
<evidence type="ECO:0000256" key="8">
    <source>
        <dbReference type="NCBIfam" id="TIGR00669"/>
    </source>
</evidence>
<dbReference type="GO" id="GO:0004071">
    <property type="term" value="F:aspartate-ammonia ligase activity"/>
    <property type="evidence" value="ECO:0007669"/>
    <property type="project" value="UniProtKB-UniRule"/>
</dbReference>
<comment type="caution">
    <text evidence="10">The sequence shown here is derived from an EMBL/GenBank/DDBJ whole genome shotgun (WGS) entry which is preliminary data.</text>
</comment>
<dbReference type="Gene3D" id="3.30.930.10">
    <property type="entry name" value="Bira Bifunctional Protein, Domain 2"/>
    <property type="match status" value="1"/>
</dbReference>
<dbReference type="SUPFAM" id="SSF55681">
    <property type="entry name" value="Class II aaRS and biotin synthetases"/>
    <property type="match status" value="1"/>
</dbReference>
<keyword evidence="6 7" id="KW-0061">Asparagine biosynthesis</keyword>
<dbReference type="HAMAP" id="MF_00555">
    <property type="entry name" value="AsnA"/>
    <property type="match status" value="1"/>
</dbReference>
<name>A0A2I1MAM3_9FIRM</name>
<sequence length="337" mass="39231">MSKIIVPEGYTSNPDLYTTQLLIKEIKDYFQINLANNLNLKRVSAPLFVSTDSGLNDNLNGFEGPVIFDVPEANNEELEIVHSLAKWKRYALKNYNFKMHEGLYTDMNAIRRCEIPDNTHSFYVDQWDWELIMQDDERSEEYLKKVVNVIYRTLKSLDEYLCNLVPQRHKLLKDQITFITSQELLDKYPDIEDSTERERLAVKEYGAIFLMQIGTTLSNGKKHDNRAPDYDDWLLNGDLIVYNPILDDQLELSSMGIRVNPDRLNEQLKQSDNLDRLKYNYHQMLIDGKLPQTVGGGIGQSRLCMFFLQKAHIGEVQVSYWPDDYRMALENKGVTLL</sequence>
<keyword evidence="4 7" id="KW-0547">Nucleotide-binding</keyword>
<evidence type="ECO:0000256" key="5">
    <source>
        <dbReference type="ARBA" id="ARBA00022840"/>
    </source>
</evidence>
<dbReference type="NCBIfam" id="TIGR00669">
    <property type="entry name" value="asnA"/>
    <property type="match status" value="1"/>
</dbReference>
<dbReference type="EC" id="6.3.1.1" evidence="7 8"/>
<dbReference type="GO" id="GO:0005524">
    <property type="term" value="F:ATP binding"/>
    <property type="evidence" value="ECO:0007669"/>
    <property type="project" value="UniProtKB-UniRule"/>
</dbReference>
<comment type="subcellular location">
    <subcellularLocation>
        <location evidence="7">Cytoplasm</location>
    </subcellularLocation>
</comment>
<dbReference type="InterPro" id="IPR045864">
    <property type="entry name" value="aa-tRNA-synth_II/BPL/LPL"/>
</dbReference>
<evidence type="ECO:0000256" key="2">
    <source>
        <dbReference type="ARBA" id="ARBA00022598"/>
    </source>
</evidence>
<keyword evidence="11" id="KW-1185">Reference proteome</keyword>
<evidence type="ECO:0000256" key="6">
    <source>
        <dbReference type="ARBA" id="ARBA00022888"/>
    </source>
</evidence>
<dbReference type="PANTHER" id="PTHR30073">
    <property type="entry name" value="ASPARTATE--AMMONIA LIGASE"/>
    <property type="match status" value="1"/>
</dbReference>
<feature type="domain" description="Aminoacyl-transfer RNA synthetases class-II family profile" evidence="9">
    <location>
        <begin position="112"/>
        <end position="322"/>
    </location>
</feature>
<keyword evidence="3 7" id="KW-0028">Amino-acid biosynthesis</keyword>
<accession>A0A2I1MAM3</accession>
<keyword evidence="1 7" id="KW-0963">Cytoplasm</keyword>
<dbReference type="UniPathway" id="UPA00134">
    <property type="reaction ID" value="UER00194"/>
</dbReference>
<gene>
    <name evidence="7" type="primary">asnA</name>
    <name evidence="10" type="ORF">CYJ34_00315</name>
</gene>
<comment type="pathway">
    <text evidence="7">Amino-acid biosynthesis; L-asparagine biosynthesis; L-asparagine from L-aspartate (ammonia route): step 1/1.</text>
</comment>